<organism evidence="1 2">
    <name type="scientific">Pseudoduganella buxea</name>
    <dbReference type="NCBI Taxonomy" id="1949069"/>
    <lineage>
        <taxon>Bacteria</taxon>
        <taxon>Pseudomonadati</taxon>
        <taxon>Pseudomonadota</taxon>
        <taxon>Betaproteobacteria</taxon>
        <taxon>Burkholderiales</taxon>
        <taxon>Oxalobacteraceae</taxon>
        <taxon>Telluria group</taxon>
        <taxon>Pseudoduganella</taxon>
    </lineage>
</organism>
<evidence type="ECO:0000313" key="2">
    <source>
        <dbReference type="Proteomes" id="UP000430634"/>
    </source>
</evidence>
<evidence type="ECO:0008006" key="3">
    <source>
        <dbReference type="Google" id="ProtNLM"/>
    </source>
</evidence>
<sequence>MEIDEYAAVRTQCLAWLTRLTGEQGDGLRRLFEGCASLADCLAIIEERGARMRCCPHCGADKLYRHGILRGLQRYRCRQCRRSFNALTKT</sequence>
<evidence type="ECO:0000313" key="1">
    <source>
        <dbReference type="EMBL" id="MTV56538.1"/>
    </source>
</evidence>
<reference evidence="1 2" key="1">
    <citation type="submission" date="2019-11" db="EMBL/GenBank/DDBJ databases">
        <title>Type strains purchased from KCTC, JCM and DSMZ.</title>
        <authorList>
            <person name="Lu H."/>
        </authorList>
    </citation>
    <scope>NUCLEOTIDE SEQUENCE [LARGE SCALE GENOMIC DNA]</scope>
    <source>
        <strain evidence="1 2">KCTC 52429</strain>
    </source>
</reference>
<dbReference type="EMBL" id="WNKZ01000272">
    <property type="protein sequence ID" value="MTV56538.1"/>
    <property type="molecule type" value="Genomic_DNA"/>
</dbReference>
<protein>
    <recommendedName>
        <fullName evidence="3">IS1595 family transposase</fullName>
    </recommendedName>
</protein>
<comment type="caution">
    <text evidence="1">The sequence shown here is derived from an EMBL/GenBank/DDBJ whole genome shotgun (WGS) entry which is preliminary data.</text>
</comment>
<accession>A0A6I3T4P1</accession>
<feature type="non-terminal residue" evidence="1">
    <location>
        <position position="90"/>
    </location>
</feature>
<dbReference type="AlphaFoldDB" id="A0A6I3T4P1"/>
<name>A0A6I3T4P1_9BURK</name>
<dbReference type="Proteomes" id="UP000430634">
    <property type="component" value="Unassembled WGS sequence"/>
</dbReference>
<gene>
    <name evidence="1" type="ORF">GM672_27930</name>
</gene>
<proteinExistence type="predicted"/>